<evidence type="ECO:0000313" key="4">
    <source>
        <dbReference type="EMBL" id="PYI52094.1"/>
    </source>
</evidence>
<dbReference type="Pfam" id="PF13439">
    <property type="entry name" value="Glyco_transf_4"/>
    <property type="match status" value="1"/>
</dbReference>
<feature type="domain" description="Glycosyltransferase subfamily 4-like N-terminal" evidence="3">
    <location>
        <begin position="24"/>
        <end position="168"/>
    </location>
</feature>
<dbReference type="OrthoDB" id="139410at2"/>
<dbReference type="InterPro" id="IPR050194">
    <property type="entry name" value="Glycosyltransferase_grp1"/>
</dbReference>
<dbReference type="PANTHER" id="PTHR45947:SF3">
    <property type="entry name" value="SULFOQUINOVOSYL TRANSFERASE SQD2"/>
    <property type="match status" value="1"/>
</dbReference>
<dbReference type="Proteomes" id="UP000247476">
    <property type="component" value="Unassembled WGS sequence"/>
</dbReference>
<dbReference type="AlphaFoldDB" id="A0A2V5K2T5"/>
<protein>
    <submittedName>
        <fullName evidence="4">Glycosyltransferase family 1 protein</fullName>
    </submittedName>
</protein>
<reference evidence="4 5" key="1">
    <citation type="submission" date="2018-05" db="EMBL/GenBank/DDBJ databases">
        <title>Paenibacillus flagellatus sp. nov., isolated from selenium mineral soil.</title>
        <authorList>
            <person name="Dai X."/>
        </authorList>
    </citation>
    <scope>NUCLEOTIDE SEQUENCE [LARGE SCALE GENOMIC DNA]</scope>
    <source>
        <strain evidence="4 5">DXL2</strain>
    </source>
</reference>
<dbReference type="PANTHER" id="PTHR45947">
    <property type="entry name" value="SULFOQUINOVOSYL TRANSFERASE SQD2"/>
    <property type="match status" value="1"/>
</dbReference>
<dbReference type="CDD" id="cd03801">
    <property type="entry name" value="GT4_PimA-like"/>
    <property type="match status" value="1"/>
</dbReference>
<feature type="domain" description="Glycosyl transferase family 1" evidence="2">
    <location>
        <begin position="193"/>
        <end position="358"/>
    </location>
</feature>
<dbReference type="InterPro" id="IPR028098">
    <property type="entry name" value="Glyco_trans_4-like_N"/>
</dbReference>
<evidence type="ECO:0000256" key="1">
    <source>
        <dbReference type="SAM" id="MobiDB-lite"/>
    </source>
</evidence>
<name>A0A2V5K2T5_9BACL</name>
<keyword evidence="5" id="KW-1185">Reference proteome</keyword>
<dbReference type="EMBL" id="QJVJ01000010">
    <property type="protein sequence ID" value="PYI52094.1"/>
    <property type="molecule type" value="Genomic_DNA"/>
</dbReference>
<dbReference type="SUPFAM" id="SSF53756">
    <property type="entry name" value="UDP-Glycosyltransferase/glycogen phosphorylase"/>
    <property type="match status" value="1"/>
</dbReference>
<keyword evidence="4" id="KW-0808">Transferase</keyword>
<dbReference type="Pfam" id="PF00534">
    <property type="entry name" value="Glycos_transf_1"/>
    <property type="match status" value="1"/>
</dbReference>
<sequence length="407" mass="44602">MSRIRIAIVTPGTFAVPSGRSSSVELVATEVAERLAERADVTVVGKKTRKQPSREVRQGVRFVRPPAKTYIDKVGRLLARETPDVIQVENRPRYARRLKRRYPDTPVVLSFHSTVFMSKPHISAAALRSCLKAADAVVVNSAFLRERLLAADPSAEPKIVVNHLGVDTGTFTSRWTPEAEAERNDMLGRLGLQGKKIVLYVGRLIPSKGVHHIVRAMPALTTFEPDAVLLVVGSAFYGSDRTTPYVRKLRRLAAIVKPHVRFVPYVPHGEIASWFRLADVVVVPSASREAFGLVNVEAMAAGVPVVATAAGGMTEIIEHGRTGLLADPNRIAEQLVAHVAAVLADPDYARSLGENGQRRVRESFAWTATADRLHELYVRLDGAAREARAARESGEAREAREEDANRA</sequence>
<dbReference type="Gene3D" id="3.40.50.2000">
    <property type="entry name" value="Glycogen Phosphorylase B"/>
    <property type="match status" value="2"/>
</dbReference>
<dbReference type="GO" id="GO:0016758">
    <property type="term" value="F:hexosyltransferase activity"/>
    <property type="evidence" value="ECO:0007669"/>
    <property type="project" value="TreeGrafter"/>
</dbReference>
<organism evidence="4 5">
    <name type="scientific">Paenibacillus flagellatus</name>
    <dbReference type="NCBI Taxonomy" id="2211139"/>
    <lineage>
        <taxon>Bacteria</taxon>
        <taxon>Bacillati</taxon>
        <taxon>Bacillota</taxon>
        <taxon>Bacilli</taxon>
        <taxon>Bacillales</taxon>
        <taxon>Paenibacillaceae</taxon>
        <taxon>Paenibacillus</taxon>
    </lineage>
</organism>
<comment type="caution">
    <text evidence="4">The sequence shown here is derived from an EMBL/GenBank/DDBJ whole genome shotgun (WGS) entry which is preliminary data.</text>
</comment>
<gene>
    <name evidence="4" type="ORF">DLM86_21665</name>
</gene>
<dbReference type="InterPro" id="IPR001296">
    <property type="entry name" value="Glyco_trans_1"/>
</dbReference>
<evidence type="ECO:0000259" key="2">
    <source>
        <dbReference type="Pfam" id="PF00534"/>
    </source>
</evidence>
<feature type="region of interest" description="Disordered" evidence="1">
    <location>
        <begin position="388"/>
        <end position="407"/>
    </location>
</feature>
<dbReference type="RefSeq" id="WP_110842164.1">
    <property type="nucleotide sequence ID" value="NZ_QJVJ01000010.1"/>
</dbReference>
<evidence type="ECO:0000313" key="5">
    <source>
        <dbReference type="Proteomes" id="UP000247476"/>
    </source>
</evidence>
<evidence type="ECO:0000259" key="3">
    <source>
        <dbReference type="Pfam" id="PF13439"/>
    </source>
</evidence>
<proteinExistence type="predicted"/>
<accession>A0A2V5K2T5</accession>